<comment type="caution">
    <text evidence="7">The sequence shown here is derived from an EMBL/GenBank/DDBJ whole genome shotgun (WGS) entry which is preliminary data.</text>
</comment>
<keyword evidence="4" id="KW-0378">Hydrolase</keyword>
<evidence type="ECO:0000256" key="5">
    <source>
        <dbReference type="ARBA" id="ARBA00023167"/>
    </source>
</evidence>
<evidence type="ECO:0000313" key="8">
    <source>
        <dbReference type="Proteomes" id="UP000075799"/>
    </source>
</evidence>
<keyword evidence="5" id="KW-0486">Methionine biosynthesis</keyword>
<reference evidence="7 8" key="1">
    <citation type="submission" date="2016-03" db="EMBL/GenBank/DDBJ databases">
        <authorList>
            <person name="Ploux O."/>
        </authorList>
    </citation>
    <scope>NUCLEOTIDE SEQUENCE [LARGE SCALE GENOMIC DNA]</scope>
    <source>
        <strain evidence="7 8">EC13</strain>
    </source>
</reference>
<dbReference type="NCBIfam" id="TIGR01704">
    <property type="entry name" value="MTA_SAH-Nsdase"/>
    <property type="match status" value="1"/>
</dbReference>
<dbReference type="AlphaFoldDB" id="A0A161PS21"/>
<keyword evidence="3" id="KW-0028">Amino-acid biosynthesis</keyword>
<organism evidence="7 8">
    <name type="scientific">Bdellovibrio bacteriovorus</name>
    <dbReference type="NCBI Taxonomy" id="959"/>
    <lineage>
        <taxon>Bacteria</taxon>
        <taxon>Pseudomonadati</taxon>
        <taxon>Bdellovibrionota</taxon>
        <taxon>Bdellovibrionia</taxon>
        <taxon>Bdellovibrionales</taxon>
        <taxon>Pseudobdellovibrionaceae</taxon>
        <taxon>Bdellovibrio</taxon>
    </lineage>
</organism>
<dbReference type="GO" id="GO:0008782">
    <property type="term" value="F:adenosylhomocysteine nucleosidase activity"/>
    <property type="evidence" value="ECO:0007669"/>
    <property type="project" value="UniProtKB-EC"/>
</dbReference>
<dbReference type="RefSeq" id="WP_081112103.1">
    <property type="nucleotide sequence ID" value="NZ_LUKD01000001.1"/>
</dbReference>
<dbReference type="GO" id="GO:0008930">
    <property type="term" value="F:methylthioadenosine nucleosidase activity"/>
    <property type="evidence" value="ECO:0007669"/>
    <property type="project" value="InterPro"/>
</dbReference>
<gene>
    <name evidence="7" type="ORF">AZI87_01800</name>
</gene>
<evidence type="ECO:0000256" key="4">
    <source>
        <dbReference type="ARBA" id="ARBA00022801"/>
    </source>
</evidence>
<dbReference type="EC" id="3.2.2.9" evidence="2"/>
<feature type="domain" description="Nucleoside phosphorylase" evidence="6">
    <location>
        <begin position="4"/>
        <end position="235"/>
    </location>
</feature>
<dbReference type="PANTHER" id="PTHR46832:SF1">
    <property type="entry name" value="5'-METHYLTHIOADENOSINE_S-ADENOSYLHOMOCYSTEINE NUCLEOSIDASE"/>
    <property type="match status" value="1"/>
</dbReference>
<dbReference type="GO" id="GO:0019284">
    <property type="term" value="P:L-methionine salvage from S-adenosylmethionine"/>
    <property type="evidence" value="ECO:0007669"/>
    <property type="project" value="TreeGrafter"/>
</dbReference>
<comment type="pathway">
    <text evidence="1">Amino-acid biosynthesis; L-methionine biosynthesis via salvage pathway; S-methyl-5-thio-alpha-D-ribose 1-phosphate from S-methyl-5'-thioadenosine (hydrolase route): step 1/2.</text>
</comment>
<dbReference type="GO" id="GO:0019509">
    <property type="term" value="P:L-methionine salvage from methylthioadenosine"/>
    <property type="evidence" value="ECO:0007669"/>
    <property type="project" value="UniProtKB-UniPathway"/>
</dbReference>
<dbReference type="OrthoDB" id="9792278at2"/>
<evidence type="ECO:0000256" key="3">
    <source>
        <dbReference type="ARBA" id="ARBA00022605"/>
    </source>
</evidence>
<dbReference type="GO" id="GO:0005829">
    <property type="term" value="C:cytosol"/>
    <property type="evidence" value="ECO:0007669"/>
    <property type="project" value="TreeGrafter"/>
</dbReference>
<dbReference type="SUPFAM" id="SSF53167">
    <property type="entry name" value="Purine and uridine phosphorylases"/>
    <property type="match status" value="1"/>
</dbReference>
<dbReference type="UniPathway" id="UPA00904">
    <property type="reaction ID" value="UER00871"/>
</dbReference>
<dbReference type="Gene3D" id="3.40.50.1580">
    <property type="entry name" value="Nucleoside phosphorylase domain"/>
    <property type="match status" value="1"/>
</dbReference>
<dbReference type="CDD" id="cd09008">
    <property type="entry name" value="MTAN"/>
    <property type="match status" value="1"/>
</dbReference>
<sequence>MKKHLVLAAMESEFSELAALQGFISRKLKHSDVTLWEKSTPRNSITLAKTGVGPISAAIALTQILADSTYDDVLMLGLGGGIDAELAVSDIVIAERIVQHDALCTFDDRTEIMACGELHLSVSAENRKSIFMPANEDLNRKFESHLKQKSFRVFRGDLLSGSEFVGSLERKNLLKARVPSAKMVDMEACSIAYICQQQGLPFAIVKTVADTLKPQSTHQYKDFLKSSALKCAELVSCLEEL</sequence>
<evidence type="ECO:0000313" key="7">
    <source>
        <dbReference type="EMBL" id="KYG68028.1"/>
    </source>
</evidence>
<evidence type="ECO:0000256" key="1">
    <source>
        <dbReference type="ARBA" id="ARBA00004945"/>
    </source>
</evidence>
<dbReference type="InterPro" id="IPR010049">
    <property type="entry name" value="MTA_SAH_Nsdase"/>
</dbReference>
<name>A0A161PS21_BDEBC</name>
<proteinExistence type="predicted"/>
<evidence type="ECO:0000256" key="2">
    <source>
        <dbReference type="ARBA" id="ARBA00011974"/>
    </source>
</evidence>
<dbReference type="GO" id="GO:0009164">
    <property type="term" value="P:nucleoside catabolic process"/>
    <property type="evidence" value="ECO:0007669"/>
    <property type="project" value="InterPro"/>
</dbReference>
<dbReference type="EMBL" id="LUKD01000001">
    <property type="protein sequence ID" value="KYG68028.1"/>
    <property type="molecule type" value="Genomic_DNA"/>
</dbReference>
<dbReference type="PANTHER" id="PTHR46832">
    <property type="entry name" value="5'-METHYLTHIOADENOSINE/S-ADENOSYLHOMOCYSTEINE NUCLEOSIDASE"/>
    <property type="match status" value="1"/>
</dbReference>
<protein>
    <recommendedName>
        <fullName evidence="2">adenosylhomocysteine nucleosidase</fullName>
        <ecNumber evidence="2">3.2.2.9</ecNumber>
    </recommendedName>
</protein>
<dbReference type="Pfam" id="PF01048">
    <property type="entry name" value="PNP_UDP_1"/>
    <property type="match status" value="1"/>
</dbReference>
<dbReference type="Proteomes" id="UP000075799">
    <property type="component" value="Unassembled WGS sequence"/>
</dbReference>
<dbReference type="InterPro" id="IPR000845">
    <property type="entry name" value="Nucleoside_phosphorylase_d"/>
</dbReference>
<dbReference type="InterPro" id="IPR035994">
    <property type="entry name" value="Nucleoside_phosphorylase_sf"/>
</dbReference>
<accession>A0A161PS21</accession>
<evidence type="ECO:0000259" key="6">
    <source>
        <dbReference type="Pfam" id="PF01048"/>
    </source>
</evidence>